<proteinExistence type="predicted"/>
<accession>Q0EWR7</accession>
<dbReference type="STRING" id="314344.AL013_02505"/>
<reference evidence="1 2" key="1">
    <citation type="submission" date="2006-09" db="EMBL/GenBank/DDBJ databases">
        <authorList>
            <person name="Emerson D."/>
            <person name="Ferriera S."/>
            <person name="Johnson J."/>
            <person name="Kravitz S."/>
            <person name="Halpern A."/>
            <person name="Remington K."/>
            <person name="Beeson K."/>
            <person name="Tran B."/>
            <person name="Rogers Y.-H."/>
            <person name="Friedman R."/>
            <person name="Venter J.C."/>
        </authorList>
    </citation>
    <scope>NUCLEOTIDE SEQUENCE [LARGE SCALE GENOMIC DNA]</scope>
    <source>
        <strain evidence="1 2">PV-1</strain>
    </source>
</reference>
<name>Q0EWR7_9PROT</name>
<protein>
    <submittedName>
        <fullName evidence="1">Uncharacterized protein</fullName>
    </submittedName>
</protein>
<evidence type="ECO:0000313" key="2">
    <source>
        <dbReference type="Proteomes" id="UP000005297"/>
    </source>
</evidence>
<dbReference type="InParanoid" id="Q0EWR7"/>
<dbReference type="Proteomes" id="UP000005297">
    <property type="component" value="Unassembled WGS sequence"/>
</dbReference>
<gene>
    <name evidence="1" type="ORF">SPV1_06269</name>
</gene>
<sequence length="133" mass="15193">MQIYIMNGDNIMEQKKAGKSESIYFNQREVEQIAEEARALDISPKELIKAKSLAKDGAVQVMHRVNFGHEMNQAMIDVGIGLRELSYFFASLDSANDELVVHEDIKKMCAHYDLTMQVFHATIQEMKSKYMSS</sequence>
<evidence type="ECO:0000313" key="1">
    <source>
        <dbReference type="EMBL" id="EAU53722.1"/>
    </source>
</evidence>
<dbReference type="EMBL" id="AATS01000018">
    <property type="protein sequence ID" value="EAU53722.1"/>
    <property type="molecule type" value="Genomic_DNA"/>
</dbReference>
<dbReference type="HOGENOM" id="CLU_1904206_0_0_0"/>
<comment type="caution">
    <text evidence="1">The sequence shown here is derived from an EMBL/GenBank/DDBJ whole genome shotgun (WGS) entry which is preliminary data.</text>
</comment>
<keyword evidence="2" id="KW-1185">Reference proteome</keyword>
<dbReference type="AlphaFoldDB" id="Q0EWR7"/>
<organism evidence="1 2">
    <name type="scientific">Mariprofundus ferrooxydans PV-1</name>
    <dbReference type="NCBI Taxonomy" id="314345"/>
    <lineage>
        <taxon>Bacteria</taxon>
        <taxon>Pseudomonadati</taxon>
        <taxon>Pseudomonadota</taxon>
        <taxon>Candidatius Mariprofundia</taxon>
        <taxon>Mariprofundales</taxon>
        <taxon>Mariprofundaceae</taxon>
        <taxon>Mariprofundus</taxon>
    </lineage>
</organism>